<gene>
    <name evidence="2" type="ORF">GCM10008025_15510</name>
</gene>
<dbReference type="EMBL" id="BMEY01000006">
    <property type="protein sequence ID" value="GGA72614.1"/>
    <property type="molecule type" value="Genomic_DNA"/>
</dbReference>
<name>A0A916RXT3_9BACI</name>
<keyword evidence="3" id="KW-1185">Reference proteome</keyword>
<evidence type="ECO:0000313" key="3">
    <source>
        <dbReference type="Proteomes" id="UP000613512"/>
    </source>
</evidence>
<evidence type="ECO:0000259" key="1">
    <source>
        <dbReference type="Pfam" id="PF00144"/>
    </source>
</evidence>
<dbReference type="InterPro" id="IPR050789">
    <property type="entry name" value="Diverse_Enzym_Activities"/>
</dbReference>
<organism evidence="2 3">
    <name type="scientific">Ornithinibacillus halotolerans</name>
    <dbReference type="NCBI Taxonomy" id="1274357"/>
    <lineage>
        <taxon>Bacteria</taxon>
        <taxon>Bacillati</taxon>
        <taxon>Bacillota</taxon>
        <taxon>Bacilli</taxon>
        <taxon>Bacillales</taxon>
        <taxon>Bacillaceae</taxon>
        <taxon>Ornithinibacillus</taxon>
    </lineage>
</organism>
<comment type="caution">
    <text evidence="2">The sequence shown here is derived from an EMBL/GenBank/DDBJ whole genome shotgun (WGS) entry which is preliminary data.</text>
</comment>
<dbReference type="SUPFAM" id="SSF56601">
    <property type="entry name" value="beta-lactamase/transpeptidase-like"/>
    <property type="match status" value="1"/>
</dbReference>
<dbReference type="AlphaFoldDB" id="A0A916RXT3"/>
<dbReference type="InterPro" id="IPR012338">
    <property type="entry name" value="Beta-lactam/transpept-like"/>
</dbReference>
<dbReference type="Proteomes" id="UP000613512">
    <property type="component" value="Unassembled WGS sequence"/>
</dbReference>
<reference evidence="2" key="1">
    <citation type="journal article" date="2014" name="Int. J. Syst. Evol. Microbiol.">
        <title>Complete genome sequence of Corynebacterium casei LMG S-19264T (=DSM 44701T), isolated from a smear-ripened cheese.</title>
        <authorList>
            <consortium name="US DOE Joint Genome Institute (JGI-PGF)"/>
            <person name="Walter F."/>
            <person name="Albersmeier A."/>
            <person name="Kalinowski J."/>
            <person name="Ruckert C."/>
        </authorList>
    </citation>
    <scope>NUCLEOTIDE SEQUENCE</scope>
    <source>
        <strain evidence="2">CGMCC 1.12408</strain>
    </source>
</reference>
<feature type="domain" description="Beta-lactamase-related" evidence="1">
    <location>
        <begin position="16"/>
        <end position="277"/>
    </location>
</feature>
<reference evidence="2" key="2">
    <citation type="submission" date="2020-09" db="EMBL/GenBank/DDBJ databases">
        <authorList>
            <person name="Sun Q."/>
            <person name="Zhou Y."/>
        </authorList>
    </citation>
    <scope>NUCLEOTIDE SEQUENCE</scope>
    <source>
        <strain evidence="2">CGMCC 1.12408</strain>
    </source>
</reference>
<dbReference type="Gene3D" id="3.40.710.10">
    <property type="entry name" value="DD-peptidase/beta-lactamase superfamily"/>
    <property type="match status" value="1"/>
</dbReference>
<accession>A0A916RXT3</accession>
<evidence type="ECO:0000313" key="2">
    <source>
        <dbReference type="EMBL" id="GGA72614.1"/>
    </source>
</evidence>
<dbReference type="PANTHER" id="PTHR43283">
    <property type="entry name" value="BETA-LACTAMASE-RELATED"/>
    <property type="match status" value="1"/>
</dbReference>
<dbReference type="PANTHER" id="PTHR43283:SF7">
    <property type="entry name" value="BETA-LACTAMASE-RELATED DOMAIN-CONTAINING PROTEIN"/>
    <property type="match status" value="1"/>
</dbReference>
<dbReference type="RefSeq" id="WP_188384100.1">
    <property type="nucleotide sequence ID" value="NZ_BMEY01000006.1"/>
</dbReference>
<proteinExistence type="predicted"/>
<dbReference type="Pfam" id="PF00144">
    <property type="entry name" value="Beta-lactamase"/>
    <property type="match status" value="1"/>
</dbReference>
<sequence>MFEYVENNNPNDLHGLLIIRNGHIIAEKYGWPYNETYPHNTFSVTKSLTGAITGVAIEEGIVKLDDLVLDYFPDMTFENMSKEKENMTIEQLLTMTNGIDWPEWEQGPQVFYEWENSENQLQYYLDQPIIKEQVGNFNYDTGAAVVLAAIIENATGKTLSEYGHEKIFKKIGITSLEFQSTNEGITNGGTNAHMVPRDMARFGYLYLHNGKWDGEQIIPEEWVKTSTTRHTGEDSQGYGYLFWTATESDYGGIDTYSAMGARNQYIYVVPEERLIIVQTSEYYSLGALLDYIIPAIESDEALSENAEAYNRLKELMGSE</sequence>
<dbReference type="InterPro" id="IPR001466">
    <property type="entry name" value="Beta-lactam-related"/>
</dbReference>
<protein>
    <recommendedName>
        <fullName evidence="1">Beta-lactamase-related domain-containing protein</fullName>
    </recommendedName>
</protein>